<dbReference type="AlphaFoldDB" id="A0A644ZBA1"/>
<sequence>MADVQALSRRVSPDIEGYLLLVHEVAEGIHIRTCLDEPTVHQGLQCVVHPTAPPACTPWWPA</sequence>
<name>A0A644ZBA1_9ZZZZ</name>
<organism evidence="1">
    <name type="scientific">bioreactor metagenome</name>
    <dbReference type="NCBI Taxonomy" id="1076179"/>
    <lineage>
        <taxon>unclassified sequences</taxon>
        <taxon>metagenomes</taxon>
        <taxon>ecological metagenomes</taxon>
    </lineage>
</organism>
<protein>
    <submittedName>
        <fullName evidence="1">Uncharacterized protein</fullName>
    </submittedName>
</protein>
<evidence type="ECO:0000313" key="1">
    <source>
        <dbReference type="EMBL" id="MPM38166.1"/>
    </source>
</evidence>
<proteinExistence type="predicted"/>
<reference evidence="1" key="1">
    <citation type="submission" date="2019-08" db="EMBL/GenBank/DDBJ databases">
        <authorList>
            <person name="Kucharzyk K."/>
            <person name="Murdoch R.W."/>
            <person name="Higgins S."/>
            <person name="Loffler F."/>
        </authorList>
    </citation>
    <scope>NUCLEOTIDE SEQUENCE</scope>
</reference>
<comment type="caution">
    <text evidence="1">The sequence shown here is derived from an EMBL/GenBank/DDBJ whole genome shotgun (WGS) entry which is preliminary data.</text>
</comment>
<accession>A0A644ZBA1</accession>
<dbReference type="EMBL" id="VSSQ01008193">
    <property type="protein sequence ID" value="MPM38166.1"/>
    <property type="molecule type" value="Genomic_DNA"/>
</dbReference>
<gene>
    <name evidence="1" type="ORF">SDC9_84793</name>
</gene>